<sequence length="79" mass="8979">MQIRRGGSRDPLQPGDLIEVLYEMDEGKAQLQARFVEYDIIAEDITGVSFIRVQSEDGKEKTWINLDAVEMIRRIGPGN</sequence>
<dbReference type="KEGG" id="pmw:B2K_07905"/>
<protein>
    <recommendedName>
        <fullName evidence="3">DUF4926 domain-containing protein</fullName>
    </recommendedName>
</protein>
<reference evidence="1 2" key="1">
    <citation type="submission" date="2013-06" db="EMBL/GenBank/DDBJ databases">
        <title>Complete genome sequence of Paenibacillus mucilaginosus K02.</title>
        <authorList>
            <person name="Xiao B."/>
            <person name="Sun L."/>
            <person name="Xiao L."/>
            <person name="Lian B."/>
        </authorList>
    </citation>
    <scope>NUCLEOTIDE SEQUENCE [LARGE SCALE GENOMIC DNA]</scope>
    <source>
        <strain evidence="1 2">K02</strain>
    </source>
</reference>
<gene>
    <name evidence="1" type="ORF">B2K_07905</name>
</gene>
<evidence type="ECO:0000313" key="2">
    <source>
        <dbReference type="Proteomes" id="UP000007392"/>
    </source>
</evidence>
<accession>I0BE46</accession>
<evidence type="ECO:0000313" key="1">
    <source>
        <dbReference type="EMBL" id="AFH60643.2"/>
    </source>
</evidence>
<dbReference type="RefSeq" id="WP_016362393.1">
    <property type="nucleotide sequence ID" value="NC_017672.3"/>
</dbReference>
<dbReference type="HOGENOM" id="CLU_2667628_0_0_9"/>
<evidence type="ECO:0008006" key="3">
    <source>
        <dbReference type="Google" id="ProtNLM"/>
    </source>
</evidence>
<dbReference type="AlphaFoldDB" id="I0BE46"/>
<organism evidence="1 2">
    <name type="scientific">Paenibacillus mucilaginosus K02</name>
    <dbReference type="NCBI Taxonomy" id="997761"/>
    <lineage>
        <taxon>Bacteria</taxon>
        <taxon>Bacillati</taxon>
        <taxon>Bacillota</taxon>
        <taxon>Bacilli</taxon>
        <taxon>Bacillales</taxon>
        <taxon>Paenibacillaceae</taxon>
        <taxon>Paenibacillus</taxon>
    </lineage>
</organism>
<dbReference type="EMBL" id="CP003422">
    <property type="protein sequence ID" value="AFH60643.2"/>
    <property type="molecule type" value="Genomic_DNA"/>
</dbReference>
<proteinExistence type="predicted"/>
<dbReference type="Proteomes" id="UP000007392">
    <property type="component" value="Chromosome"/>
</dbReference>
<name>I0BE46_9BACL</name>